<dbReference type="InterPro" id="IPR056121">
    <property type="entry name" value="DUF7704"/>
</dbReference>
<keyword evidence="4" id="KW-1185">Reference proteome</keyword>
<evidence type="ECO:0000313" key="3">
    <source>
        <dbReference type="EMBL" id="KAI0307277.1"/>
    </source>
</evidence>
<comment type="caution">
    <text evidence="3">The sequence shown here is derived from an EMBL/GenBank/DDBJ whole genome shotgun (WGS) entry which is preliminary data.</text>
</comment>
<dbReference type="PANTHER" id="PTHR37019:SF2">
    <property type="entry name" value="EXPERA DOMAIN-CONTAINING PROTEIN"/>
    <property type="match status" value="1"/>
</dbReference>
<organism evidence="3 4">
    <name type="scientific">Multifurca ochricompacta</name>
    <dbReference type="NCBI Taxonomy" id="376703"/>
    <lineage>
        <taxon>Eukaryota</taxon>
        <taxon>Fungi</taxon>
        <taxon>Dikarya</taxon>
        <taxon>Basidiomycota</taxon>
        <taxon>Agaricomycotina</taxon>
        <taxon>Agaricomycetes</taxon>
        <taxon>Russulales</taxon>
        <taxon>Russulaceae</taxon>
        <taxon>Multifurca</taxon>
    </lineage>
</organism>
<feature type="domain" description="DUF7704" evidence="2">
    <location>
        <begin position="6"/>
        <end position="142"/>
    </location>
</feature>
<name>A0AAD4MBE1_9AGAM</name>
<reference evidence="3" key="1">
    <citation type="journal article" date="2022" name="New Phytol.">
        <title>Evolutionary transition to the ectomycorrhizal habit in the genomes of a hyperdiverse lineage of mushroom-forming fungi.</title>
        <authorList>
            <person name="Looney B."/>
            <person name="Miyauchi S."/>
            <person name="Morin E."/>
            <person name="Drula E."/>
            <person name="Courty P.E."/>
            <person name="Kohler A."/>
            <person name="Kuo A."/>
            <person name="LaButti K."/>
            <person name="Pangilinan J."/>
            <person name="Lipzen A."/>
            <person name="Riley R."/>
            <person name="Andreopoulos W."/>
            <person name="He G."/>
            <person name="Johnson J."/>
            <person name="Nolan M."/>
            <person name="Tritt A."/>
            <person name="Barry K.W."/>
            <person name="Grigoriev I.V."/>
            <person name="Nagy L.G."/>
            <person name="Hibbett D."/>
            <person name="Henrissat B."/>
            <person name="Matheny P.B."/>
            <person name="Labbe J."/>
            <person name="Martin F.M."/>
        </authorList>
    </citation>
    <scope>NUCLEOTIDE SEQUENCE</scope>
    <source>
        <strain evidence="3">BPL690</strain>
    </source>
</reference>
<accession>A0AAD4MBE1</accession>
<feature type="transmembrane region" description="Helical" evidence="1">
    <location>
        <begin position="12"/>
        <end position="33"/>
    </location>
</feature>
<gene>
    <name evidence="3" type="ORF">B0F90DRAFT_1807918</name>
</gene>
<keyword evidence="1" id="KW-0812">Transmembrane</keyword>
<dbReference type="AlphaFoldDB" id="A0AAD4MBE1"/>
<dbReference type="Pfam" id="PF24803">
    <property type="entry name" value="DUF7704"/>
    <property type="match status" value="1"/>
</dbReference>
<feature type="transmembrane region" description="Helical" evidence="1">
    <location>
        <begin position="120"/>
        <end position="142"/>
    </location>
</feature>
<evidence type="ECO:0000256" key="1">
    <source>
        <dbReference type="SAM" id="Phobius"/>
    </source>
</evidence>
<dbReference type="Proteomes" id="UP001203297">
    <property type="component" value="Unassembled WGS sequence"/>
</dbReference>
<dbReference type="PANTHER" id="PTHR37019">
    <property type="entry name" value="CHROMOSOME 1, WHOLE GENOME SHOTGUN SEQUENCE"/>
    <property type="match status" value="1"/>
</dbReference>
<sequence length="156" mass="17430">MSRSRSALPPLYYTIFCIYEPILTTTGFIGTLLNPTKAQHLPLATRVTIVQLAHVCGLLGLVNIFLLRAAHQYLSTQLALQEKIVGALLTPLLIGDILHLVLTLWALGDVRWNVSEWGGMLWVTVLLGFTLLIPRVTWHLGIGRYMEARDSKGNRK</sequence>
<keyword evidence="1" id="KW-1133">Transmembrane helix</keyword>
<feature type="transmembrane region" description="Helical" evidence="1">
    <location>
        <begin position="45"/>
        <end position="67"/>
    </location>
</feature>
<proteinExistence type="predicted"/>
<keyword evidence="1" id="KW-0472">Membrane</keyword>
<evidence type="ECO:0000313" key="4">
    <source>
        <dbReference type="Proteomes" id="UP001203297"/>
    </source>
</evidence>
<dbReference type="EMBL" id="WTXG01000002">
    <property type="protein sequence ID" value="KAI0307277.1"/>
    <property type="molecule type" value="Genomic_DNA"/>
</dbReference>
<feature type="transmembrane region" description="Helical" evidence="1">
    <location>
        <begin position="88"/>
        <end position="108"/>
    </location>
</feature>
<evidence type="ECO:0000259" key="2">
    <source>
        <dbReference type="Pfam" id="PF24803"/>
    </source>
</evidence>
<protein>
    <recommendedName>
        <fullName evidence="2">DUF7704 domain-containing protein</fullName>
    </recommendedName>
</protein>